<feature type="domain" description="Acetophenone carboxylase-like C-terminal" evidence="3">
    <location>
        <begin position="507"/>
        <end position="671"/>
    </location>
</feature>
<dbReference type="AlphaFoldDB" id="A0A370G2I8"/>
<dbReference type="InterPro" id="IPR049517">
    <property type="entry name" value="ACX-like_C"/>
</dbReference>
<evidence type="ECO:0000259" key="1">
    <source>
        <dbReference type="Pfam" id="PF01968"/>
    </source>
</evidence>
<dbReference type="EMBL" id="JABEQI010000007">
    <property type="protein sequence ID" value="MBB2187279.1"/>
    <property type="molecule type" value="Genomic_DNA"/>
</dbReference>
<name>A0A370G2I8_GLULI</name>
<comment type="caution">
    <text evidence="5">The sequence shown here is derived from an EMBL/GenBank/DDBJ whole genome shotgun (WGS) entry which is preliminary data.</text>
</comment>
<dbReference type="RefSeq" id="WP_114728178.1">
    <property type="nucleotide sequence ID" value="NZ_BJMI01000024.1"/>
</dbReference>
<dbReference type="Proteomes" id="UP000254958">
    <property type="component" value="Unassembled WGS sequence"/>
</dbReference>
<dbReference type="GO" id="GO:0017168">
    <property type="term" value="F:5-oxoprolinase (ATP-hydrolyzing) activity"/>
    <property type="evidence" value="ECO:0007669"/>
    <property type="project" value="TreeGrafter"/>
</dbReference>
<reference evidence="5 6" key="1">
    <citation type="submission" date="2018-07" db="EMBL/GenBank/DDBJ databases">
        <title>Genomic Encyclopedia of Type Strains, Phase IV (KMG-IV): sequencing the most valuable type-strain genomes for metagenomic binning, comparative biology and taxonomic classification.</title>
        <authorList>
            <person name="Goeker M."/>
        </authorList>
    </citation>
    <scope>NUCLEOTIDE SEQUENCE [LARGE SCALE GENOMIC DNA]</scope>
    <source>
        <strain evidence="5 6">DSM 5603</strain>
    </source>
</reference>
<dbReference type="OrthoDB" id="7314499at2"/>
<dbReference type="InterPro" id="IPR002821">
    <property type="entry name" value="Hydantoinase_A"/>
</dbReference>
<dbReference type="Pfam" id="PF01968">
    <property type="entry name" value="Hydantoinase_A"/>
    <property type="match status" value="1"/>
</dbReference>
<feature type="domain" description="Hydantoinase A/oxoprolinase" evidence="1">
    <location>
        <begin position="202"/>
        <end position="487"/>
    </location>
</feature>
<sequence length="680" mass="72650">MVRIGIDVGGTFTDFTVSESAGGALFYFKTPSTPHDPSEAILTGIRTILETRGIAADRVSYLGHGTTVATNMIIEGKGVKTGLVTTRGFRDVLAIGRQTRPYLYDFLKQKPEPIVERRHRIEIGERVTASGECLSPLDRGELEQAVEALLKDGVQAVAISFLHSYRAPRHEEEAERFIRARWPELYVSRSSTVLPEFREFERTSTTALNAHVGPKMAHYLDHLCADTRTLGIAVEPMTIHSNGGLLPVEAARRFPVATCLSGPAAGVIGAAIVSSLAGVPDIVTFDVGGTSTDVSLVSGGQPRFTRSREVAGHPVRLPMVDITVIGAGGGSIAHVDASGGLKVGPTSAGAVPGPAAYGKGGEYPTLTDANIVLNRLNPVALLDGRLPVDRAAACRSIDRHVADKLGISTEEAAYGIIRIAAANMARAIRAVTVEQGYDIRTLALFAFGGGGPLHATEVAREAEIRRIIIPREPGTMCARGTLMSDISLDFSQTLLERADDAGWGVTTDALRALTRKGDAWLESETIAKADRVFNATINAYYVGQNHEIPVSVSLSPMASVETFRADFHRAHMVAYGTCFEDRPIAIVSAGVQAVGRIPKDSPALLTGGGPLADALKERREVYLGDGGWQSLDIYRRDLLAVGEAVHGPAIVEEMSSTTILLEGQTGRIDEYGNIIIDDAF</sequence>
<dbReference type="InterPro" id="IPR045079">
    <property type="entry name" value="Oxoprolinase-like"/>
</dbReference>
<evidence type="ECO:0000313" key="7">
    <source>
        <dbReference type="Proteomes" id="UP000562982"/>
    </source>
</evidence>
<dbReference type="Proteomes" id="UP000562982">
    <property type="component" value="Unassembled WGS sequence"/>
</dbReference>
<dbReference type="Pfam" id="PF19278">
    <property type="entry name" value="Hydant_A_C"/>
    <property type="match status" value="1"/>
</dbReference>
<keyword evidence="6" id="KW-1185">Reference proteome</keyword>
<reference evidence="4 7" key="2">
    <citation type="submission" date="2020-04" db="EMBL/GenBank/DDBJ databases">
        <title>Description of novel Gluconacetobacter.</title>
        <authorList>
            <person name="Sombolestani A."/>
        </authorList>
    </citation>
    <scope>NUCLEOTIDE SEQUENCE [LARGE SCALE GENOMIC DNA]</scope>
    <source>
        <strain evidence="4 7">LMG 1382</strain>
    </source>
</reference>
<evidence type="ECO:0000313" key="6">
    <source>
        <dbReference type="Proteomes" id="UP000254958"/>
    </source>
</evidence>
<protein>
    <submittedName>
        <fullName evidence="4">Hydantoinase/oxoprolinase family protein</fullName>
    </submittedName>
    <submittedName>
        <fullName evidence="5">N-methylhydantoinase A</fullName>
    </submittedName>
</protein>
<dbReference type="InterPro" id="IPR008040">
    <property type="entry name" value="Hydant_A_N"/>
</dbReference>
<organism evidence="5 6">
    <name type="scientific">Gluconacetobacter liquefaciens</name>
    <name type="common">Acetobacter liquefaciens</name>
    <dbReference type="NCBI Taxonomy" id="89584"/>
    <lineage>
        <taxon>Bacteria</taxon>
        <taxon>Pseudomonadati</taxon>
        <taxon>Pseudomonadota</taxon>
        <taxon>Alphaproteobacteria</taxon>
        <taxon>Acetobacterales</taxon>
        <taxon>Acetobacteraceae</taxon>
        <taxon>Gluconacetobacter</taxon>
    </lineage>
</organism>
<dbReference type="EMBL" id="QQAW01000008">
    <property type="protein sequence ID" value="RDI36824.1"/>
    <property type="molecule type" value="Genomic_DNA"/>
</dbReference>
<dbReference type="GO" id="GO:0005829">
    <property type="term" value="C:cytosol"/>
    <property type="evidence" value="ECO:0007669"/>
    <property type="project" value="TreeGrafter"/>
</dbReference>
<evidence type="ECO:0000259" key="3">
    <source>
        <dbReference type="Pfam" id="PF19278"/>
    </source>
</evidence>
<dbReference type="Pfam" id="PF05378">
    <property type="entry name" value="Hydant_A_N"/>
    <property type="match status" value="1"/>
</dbReference>
<dbReference type="PANTHER" id="PTHR11365">
    <property type="entry name" value="5-OXOPROLINASE RELATED"/>
    <property type="match status" value="1"/>
</dbReference>
<evidence type="ECO:0000313" key="4">
    <source>
        <dbReference type="EMBL" id="MBB2187279.1"/>
    </source>
</evidence>
<dbReference type="InterPro" id="IPR043129">
    <property type="entry name" value="ATPase_NBD"/>
</dbReference>
<evidence type="ECO:0000259" key="2">
    <source>
        <dbReference type="Pfam" id="PF05378"/>
    </source>
</evidence>
<dbReference type="GO" id="GO:0006749">
    <property type="term" value="P:glutathione metabolic process"/>
    <property type="evidence" value="ECO:0007669"/>
    <property type="project" value="TreeGrafter"/>
</dbReference>
<feature type="domain" description="Hydantoinase/oxoprolinase N-terminal" evidence="2">
    <location>
        <begin position="3"/>
        <end position="180"/>
    </location>
</feature>
<gene>
    <name evidence="5" type="ORF">C7453_108116</name>
    <name evidence="4" type="ORF">HLH32_12975</name>
</gene>
<dbReference type="PANTHER" id="PTHR11365:SF23">
    <property type="entry name" value="HYPOTHETICAL 5-OXOPROLINASE (EUROFUNG)-RELATED"/>
    <property type="match status" value="1"/>
</dbReference>
<evidence type="ECO:0000313" key="5">
    <source>
        <dbReference type="EMBL" id="RDI36824.1"/>
    </source>
</evidence>
<proteinExistence type="predicted"/>
<dbReference type="SUPFAM" id="SSF53067">
    <property type="entry name" value="Actin-like ATPase domain"/>
    <property type="match status" value="1"/>
</dbReference>
<accession>A0A370G2I8</accession>